<evidence type="ECO:0008006" key="11">
    <source>
        <dbReference type="Google" id="ProtNLM"/>
    </source>
</evidence>
<dbReference type="GO" id="GO:0046872">
    <property type="term" value="F:metal ion binding"/>
    <property type="evidence" value="ECO:0007669"/>
    <property type="project" value="UniProtKB-KW"/>
</dbReference>
<dbReference type="InterPro" id="IPR038371">
    <property type="entry name" value="Cu_polyphenol_OxRdtase_sf"/>
</dbReference>
<protein>
    <recommendedName>
        <fullName evidence="11">Laccase domain-containing protein</fullName>
    </recommendedName>
</protein>
<dbReference type="GO" id="GO:0017061">
    <property type="term" value="F:S-methyl-5-thioadenosine phosphorylase activity"/>
    <property type="evidence" value="ECO:0007669"/>
    <property type="project" value="UniProtKB-EC"/>
</dbReference>
<evidence type="ECO:0000256" key="5">
    <source>
        <dbReference type="ARBA" id="ARBA00022833"/>
    </source>
</evidence>
<comment type="similarity">
    <text evidence="2">Belongs to the purine nucleoside phosphorylase YfiH/LACC1 family.</text>
</comment>
<organism evidence="9 10">
    <name type="scientific">Candidatus Falkowbacteria bacterium CG10_big_fil_rev_8_21_14_0_10_39_11</name>
    <dbReference type="NCBI Taxonomy" id="1974565"/>
    <lineage>
        <taxon>Bacteria</taxon>
        <taxon>Candidatus Falkowiibacteriota</taxon>
    </lineage>
</organism>
<keyword evidence="5" id="KW-0862">Zinc</keyword>
<reference evidence="10" key="1">
    <citation type="submission" date="2017-09" db="EMBL/GenBank/DDBJ databases">
        <title>Depth-based differentiation of microbial function through sediment-hosted aquifers and enrichment of novel symbionts in the deep terrestrial subsurface.</title>
        <authorList>
            <person name="Probst A.J."/>
            <person name="Ladd B."/>
            <person name="Jarett J.K."/>
            <person name="Geller-Mcgrath D.E."/>
            <person name="Sieber C.M.K."/>
            <person name="Emerson J.B."/>
            <person name="Anantharaman K."/>
            <person name="Thomas B.C."/>
            <person name="Malmstrom R."/>
            <person name="Stieglmeier M."/>
            <person name="Klingl A."/>
            <person name="Woyke T."/>
            <person name="Ryan C.M."/>
            <person name="Banfield J.F."/>
        </authorList>
    </citation>
    <scope>NUCLEOTIDE SEQUENCE [LARGE SCALE GENOMIC DNA]</scope>
</reference>
<evidence type="ECO:0000313" key="9">
    <source>
        <dbReference type="EMBL" id="PIR94101.1"/>
    </source>
</evidence>
<dbReference type="Proteomes" id="UP000229901">
    <property type="component" value="Unassembled WGS sequence"/>
</dbReference>
<gene>
    <name evidence="9" type="ORF">COT97_03160</name>
</gene>
<dbReference type="InterPro" id="IPR003730">
    <property type="entry name" value="Cu_polyphenol_OxRdtase"/>
</dbReference>
<evidence type="ECO:0000256" key="3">
    <source>
        <dbReference type="ARBA" id="ARBA00022679"/>
    </source>
</evidence>
<comment type="catalytic activity">
    <reaction evidence="8">
        <text>S-methyl-5'-thioadenosine + phosphate = 5-(methylsulfanyl)-alpha-D-ribose 1-phosphate + adenine</text>
        <dbReference type="Rhea" id="RHEA:11852"/>
        <dbReference type="ChEBI" id="CHEBI:16708"/>
        <dbReference type="ChEBI" id="CHEBI:17509"/>
        <dbReference type="ChEBI" id="CHEBI:43474"/>
        <dbReference type="ChEBI" id="CHEBI:58533"/>
        <dbReference type="EC" id="2.4.2.28"/>
    </reaction>
    <physiologicalReaction direction="left-to-right" evidence="8">
        <dbReference type="Rhea" id="RHEA:11853"/>
    </physiologicalReaction>
</comment>
<evidence type="ECO:0000256" key="4">
    <source>
        <dbReference type="ARBA" id="ARBA00022723"/>
    </source>
</evidence>
<comment type="catalytic activity">
    <reaction evidence="1">
        <text>inosine + phosphate = alpha-D-ribose 1-phosphate + hypoxanthine</text>
        <dbReference type="Rhea" id="RHEA:27646"/>
        <dbReference type="ChEBI" id="CHEBI:17368"/>
        <dbReference type="ChEBI" id="CHEBI:17596"/>
        <dbReference type="ChEBI" id="CHEBI:43474"/>
        <dbReference type="ChEBI" id="CHEBI:57720"/>
        <dbReference type="EC" id="2.4.2.1"/>
    </reaction>
    <physiologicalReaction direction="left-to-right" evidence="1">
        <dbReference type="Rhea" id="RHEA:27647"/>
    </physiologicalReaction>
</comment>
<keyword evidence="3" id="KW-0808">Transferase</keyword>
<evidence type="ECO:0000256" key="7">
    <source>
        <dbReference type="ARBA" id="ARBA00048968"/>
    </source>
</evidence>
<evidence type="ECO:0000256" key="1">
    <source>
        <dbReference type="ARBA" id="ARBA00000553"/>
    </source>
</evidence>
<evidence type="ECO:0000256" key="2">
    <source>
        <dbReference type="ARBA" id="ARBA00007353"/>
    </source>
</evidence>
<dbReference type="EMBL" id="PFAP01000019">
    <property type="protein sequence ID" value="PIR94101.1"/>
    <property type="molecule type" value="Genomic_DNA"/>
</dbReference>
<dbReference type="Gene3D" id="3.60.140.10">
    <property type="entry name" value="CNF1/YfiH-like putative cysteine hydrolases"/>
    <property type="match status" value="1"/>
</dbReference>
<keyword evidence="4" id="KW-0479">Metal-binding</keyword>
<dbReference type="AlphaFoldDB" id="A0A2H0V4W3"/>
<evidence type="ECO:0000256" key="8">
    <source>
        <dbReference type="ARBA" id="ARBA00049893"/>
    </source>
</evidence>
<accession>A0A2H0V4W3</accession>
<comment type="catalytic activity">
    <reaction evidence="7">
        <text>adenosine + phosphate = alpha-D-ribose 1-phosphate + adenine</text>
        <dbReference type="Rhea" id="RHEA:27642"/>
        <dbReference type="ChEBI" id="CHEBI:16335"/>
        <dbReference type="ChEBI" id="CHEBI:16708"/>
        <dbReference type="ChEBI" id="CHEBI:43474"/>
        <dbReference type="ChEBI" id="CHEBI:57720"/>
        <dbReference type="EC" id="2.4.2.1"/>
    </reaction>
    <physiologicalReaction direction="left-to-right" evidence="7">
        <dbReference type="Rhea" id="RHEA:27643"/>
    </physiologicalReaction>
</comment>
<evidence type="ECO:0000256" key="6">
    <source>
        <dbReference type="ARBA" id="ARBA00047989"/>
    </source>
</evidence>
<evidence type="ECO:0000313" key="10">
    <source>
        <dbReference type="Proteomes" id="UP000229901"/>
    </source>
</evidence>
<dbReference type="SUPFAM" id="SSF64438">
    <property type="entry name" value="CNF1/YfiH-like putative cysteine hydrolases"/>
    <property type="match status" value="1"/>
</dbReference>
<dbReference type="Pfam" id="PF02578">
    <property type="entry name" value="Cu-oxidase_4"/>
    <property type="match status" value="1"/>
</dbReference>
<comment type="caution">
    <text evidence="9">The sequence shown here is derived from an EMBL/GenBank/DDBJ whole genome shotgun (WGS) entry which is preliminary data.</text>
</comment>
<proteinExistence type="inferred from homology"/>
<sequence length="277" mass="30921">MQEVPTSQEGMAERQQPILAGKFKLLNSGQVDGSFKPTDPKFRDRLEKVRKELGVKYVFAPSLAFTKRTGSVTNPMEAGYMVGPEGKAGVQEEGIVRTIAKADGGIIFLDELKDFGLEAKDIALAGFNADCPFIVGYEEEKKALFMLHAGLGCLHKFGDTGKNTIFQQMLEQYHLNPKKIKIHVTAGIQKCCYGRNDEYFPRVFDEWGLDLKDVATEERKGQTSLDLSKMIEKDLARMGVPDENIVCDKTCTCHSGDYWSNVKGNPERNLVLVQPDF</sequence>
<comment type="catalytic activity">
    <reaction evidence="6">
        <text>adenosine + H2O + H(+) = inosine + NH4(+)</text>
        <dbReference type="Rhea" id="RHEA:24408"/>
        <dbReference type="ChEBI" id="CHEBI:15377"/>
        <dbReference type="ChEBI" id="CHEBI:15378"/>
        <dbReference type="ChEBI" id="CHEBI:16335"/>
        <dbReference type="ChEBI" id="CHEBI:17596"/>
        <dbReference type="ChEBI" id="CHEBI:28938"/>
        <dbReference type="EC" id="3.5.4.4"/>
    </reaction>
    <physiologicalReaction direction="left-to-right" evidence="6">
        <dbReference type="Rhea" id="RHEA:24409"/>
    </physiologicalReaction>
</comment>
<name>A0A2H0V4W3_9BACT</name>
<dbReference type="InterPro" id="IPR011324">
    <property type="entry name" value="Cytotoxic_necrot_fac-like_cat"/>
</dbReference>